<gene>
    <name evidence="1" type="ORF">UFOPK4057_00649</name>
</gene>
<proteinExistence type="predicted"/>
<organism evidence="1">
    <name type="scientific">freshwater metagenome</name>
    <dbReference type="NCBI Taxonomy" id="449393"/>
    <lineage>
        <taxon>unclassified sequences</taxon>
        <taxon>metagenomes</taxon>
        <taxon>ecological metagenomes</taxon>
    </lineage>
</organism>
<reference evidence="1" key="1">
    <citation type="submission" date="2020-05" db="EMBL/GenBank/DDBJ databases">
        <authorList>
            <person name="Chiriac C."/>
            <person name="Salcher M."/>
            <person name="Ghai R."/>
            <person name="Kavagutti S V."/>
        </authorList>
    </citation>
    <scope>NUCLEOTIDE SEQUENCE</scope>
</reference>
<sequence length="113" mass="12550">MLLVELHHLFVETLAITLVLVLQLLHLWLQTLHLQHSLGALQGEWGDEQHDGQSHQSYGNGVVVRPSVEGVDEPGKWLKHGEPFLGMPFRGWDGVESGRSEWATPQEATGGEP</sequence>
<dbReference type="AlphaFoldDB" id="A0A6J7PMA3"/>
<name>A0A6J7PMA3_9ZZZZ</name>
<accession>A0A6J7PMA3</accession>
<protein>
    <submittedName>
        <fullName evidence="1">Unannotated protein</fullName>
    </submittedName>
</protein>
<dbReference type="EMBL" id="CAFBPC010000128">
    <property type="protein sequence ID" value="CAB5006546.1"/>
    <property type="molecule type" value="Genomic_DNA"/>
</dbReference>
<evidence type="ECO:0000313" key="1">
    <source>
        <dbReference type="EMBL" id="CAB5006546.1"/>
    </source>
</evidence>